<organism evidence="1 2">
    <name type="scientific">Blastomyces silverae</name>
    <dbReference type="NCBI Taxonomy" id="2060906"/>
    <lineage>
        <taxon>Eukaryota</taxon>
        <taxon>Fungi</taxon>
        <taxon>Dikarya</taxon>
        <taxon>Ascomycota</taxon>
        <taxon>Pezizomycotina</taxon>
        <taxon>Eurotiomycetes</taxon>
        <taxon>Eurotiomycetidae</taxon>
        <taxon>Onygenales</taxon>
        <taxon>Ajellomycetaceae</taxon>
        <taxon>Blastomyces</taxon>
    </lineage>
</organism>
<gene>
    <name evidence="1" type="ORF">EMPG_15833</name>
</gene>
<proteinExistence type="predicted"/>
<reference evidence="2" key="1">
    <citation type="journal article" date="2015" name="PLoS Genet.">
        <title>The dynamic genome and transcriptome of the human fungal pathogen Blastomyces and close relative Emmonsia.</title>
        <authorList>
            <person name="Munoz J.F."/>
            <person name="Gauthier G.M."/>
            <person name="Desjardins C.A."/>
            <person name="Gallo J.E."/>
            <person name="Holder J."/>
            <person name="Sullivan T.D."/>
            <person name="Marty A.J."/>
            <person name="Carmen J.C."/>
            <person name="Chen Z."/>
            <person name="Ding L."/>
            <person name="Gujja S."/>
            <person name="Magrini V."/>
            <person name="Misas E."/>
            <person name="Mitreva M."/>
            <person name="Priest M."/>
            <person name="Saif S."/>
            <person name="Whiston E.A."/>
            <person name="Young S."/>
            <person name="Zeng Q."/>
            <person name="Goldman W.E."/>
            <person name="Mardis E.R."/>
            <person name="Taylor J.W."/>
            <person name="McEwen J.G."/>
            <person name="Clay O.K."/>
            <person name="Klein B.S."/>
            <person name="Cuomo C.A."/>
        </authorList>
    </citation>
    <scope>NUCLEOTIDE SEQUENCE [LARGE SCALE GENOMIC DNA]</scope>
    <source>
        <strain evidence="2">UAMH 139</strain>
    </source>
</reference>
<name>A0A0H1BC82_9EURO</name>
<dbReference type="EMBL" id="LDEV01002539">
    <property type="protein sequence ID" value="KLJ08733.1"/>
    <property type="molecule type" value="Genomic_DNA"/>
</dbReference>
<comment type="caution">
    <text evidence="1">The sequence shown here is derived from an EMBL/GenBank/DDBJ whole genome shotgun (WGS) entry which is preliminary data.</text>
</comment>
<dbReference type="AlphaFoldDB" id="A0A0H1BC82"/>
<sequence>MLRGLPAFLRPMLRNVSREAIHLCPHHPLQFLKPLLENPCRRSHEGKRRHLHQI</sequence>
<accession>A0A0H1BC82</accession>
<keyword evidence="2" id="KW-1185">Reference proteome</keyword>
<dbReference type="Proteomes" id="UP000053573">
    <property type="component" value="Unassembled WGS sequence"/>
</dbReference>
<evidence type="ECO:0000313" key="2">
    <source>
        <dbReference type="Proteomes" id="UP000053573"/>
    </source>
</evidence>
<evidence type="ECO:0000313" key="1">
    <source>
        <dbReference type="EMBL" id="KLJ08733.1"/>
    </source>
</evidence>
<protein>
    <submittedName>
        <fullName evidence="1">Uncharacterized protein</fullName>
    </submittedName>
</protein>